<feature type="compositionally biased region" description="Pro residues" evidence="2">
    <location>
        <begin position="26"/>
        <end position="39"/>
    </location>
</feature>
<name>A0A816N0Z2_9BILA</name>
<accession>A0A816N0Z2</accession>
<dbReference type="GO" id="GO:0005813">
    <property type="term" value="C:centrosome"/>
    <property type="evidence" value="ECO:0007669"/>
    <property type="project" value="InterPro"/>
</dbReference>
<dbReference type="PANTHER" id="PTHR21616">
    <property type="entry name" value="CENTROSOME SPINDLE POLE ASSOCIATED PROTEIN"/>
    <property type="match status" value="1"/>
</dbReference>
<evidence type="ECO:0000256" key="1">
    <source>
        <dbReference type="SAM" id="Coils"/>
    </source>
</evidence>
<dbReference type="InterPro" id="IPR026708">
    <property type="entry name" value="CSPP1"/>
</dbReference>
<dbReference type="EMBL" id="CAJNOV010006800">
    <property type="protein sequence ID" value="CAF1260175.1"/>
    <property type="molecule type" value="Genomic_DNA"/>
</dbReference>
<dbReference type="GO" id="GO:0000922">
    <property type="term" value="C:spindle pole"/>
    <property type="evidence" value="ECO:0007669"/>
    <property type="project" value="InterPro"/>
</dbReference>
<evidence type="ECO:0000313" key="4">
    <source>
        <dbReference type="EMBL" id="CAF1574175.1"/>
    </source>
</evidence>
<feature type="region of interest" description="Disordered" evidence="2">
    <location>
        <begin position="1049"/>
        <end position="1070"/>
    </location>
</feature>
<evidence type="ECO:0000313" key="3">
    <source>
        <dbReference type="EMBL" id="CAF1260175.1"/>
    </source>
</evidence>
<comment type="caution">
    <text evidence="5">The sequence shown here is derived from an EMBL/GenBank/DDBJ whole genome shotgun (WGS) entry which is preliminary data.</text>
</comment>
<feature type="region of interest" description="Disordered" evidence="2">
    <location>
        <begin position="184"/>
        <end position="219"/>
    </location>
</feature>
<dbReference type="GO" id="GO:0005874">
    <property type="term" value="C:microtubule"/>
    <property type="evidence" value="ECO:0007669"/>
    <property type="project" value="InterPro"/>
</dbReference>
<dbReference type="OrthoDB" id="10044099at2759"/>
<feature type="region of interest" description="Disordered" evidence="2">
    <location>
        <begin position="875"/>
        <end position="908"/>
    </location>
</feature>
<feature type="compositionally biased region" description="Basic and acidic residues" evidence="2">
    <location>
        <begin position="576"/>
        <end position="613"/>
    </location>
</feature>
<sequence length="1070" mass="123703">MLTASQDIDNFIERQKYKLNTSSTRQPPPPPPPPPPQQPMPQNRVQDRLDFKVARILDDQPPRLQSQQPYYSSSPPSFPEQQENFFPQQLPPQQQQQQQQYPRRPSVDNGDDNPVAFFNKFGTYDDKRTQLKDDLKREYNEYLQAKKNIPKSKSTSQLTAAPQNTNKRVQFPQQNGKVVAPWEKNDNKTTKTNQSMNDLPSTSISNEYTTNRSRPPMSRNYDEQYIRDREEYVSELHAQIRELEARRKHLEVESSRLSAGGTSNVNRAHYTEDLNALNSLLAERLDQRNAVDSELAHILNRPPVSASPTRVSSGGMPNVNMPMERPHQGNYQQQNVRQAQPYRNDNRSGAINDNFQIGHEIDKDSEQAAKKRYQQELQAQMREAQMRKAQDKKAKDEYDRKLDEEIQRYNYFGRSGGGGGAPMRDKDGNVVANLADARNPQPPSQQQQQQQPQHHQPQQQQHFPPDNKVYSLGDGFSSIGNAPFYNGEQQPPQQQYSSNSERSGSPNHARGAVSNGIFGAAKTEAQFVREEKYKLELKQQIEEKRQRGAEELARRRAEEEREIAKHLEWQQQVEKQTADDALRKQEKEQQERQHHQQLQEELERQKKQEESGTKRKPKRQEKPATPKREDTNHDDNHGNNNRQNSFHEQEQQQQSEAPYRSSSPPIPALKNKDKKQKAATKNAPRQPLLDDDNPPPPPPPQQQQKKTFKNGRRQPPSDDDNHQQQQQHSLKNGRRQPSFDDGNQQQQPAFKNVRRQPSYDDFNQQRSPSPSPLPPLHTNDDYMQPPIDDANDQGRHTYRKPPTPRQPDVSSARKKPPQTFRSRPRADSNVGMPMRTNSTTSLRSDGSDSEVLNRLEHLKRQLKDKEARLQEHVTLHQKDSNHQSSQMQQQSKSSYQPPTQPSVQRKSSPQFLLNAARVHHHRDSPTTNDKMHRLIHTDDDVEFKPGYFRDDAILMGGNHGHNDNDYYSPPKRVDSGNRMFMTNIEKEASRRRYGADPTGFYDDDDPSTVANYELNRIAAQNEQRLKKLRDLENDDASLIDSNEVLERFQQKQRMQRGGSQTTLQDDAWLK</sequence>
<organism evidence="5 6">
    <name type="scientific">Rotaria magnacalcarata</name>
    <dbReference type="NCBI Taxonomy" id="392030"/>
    <lineage>
        <taxon>Eukaryota</taxon>
        <taxon>Metazoa</taxon>
        <taxon>Spiralia</taxon>
        <taxon>Gnathifera</taxon>
        <taxon>Rotifera</taxon>
        <taxon>Eurotatoria</taxon>
        <taxon>Bdelloidea</taxon>
        <taxon>Philodinida</taxon>
        <taxon>Philodinidae</taxon>
        <taxon>Rotaria</taxon>
    </lineage>
</organism>
<dbReference type="EMBL" id="CAJNRE010003336">
    <property type="protein sequence ID" value="CAF2016542.1"/>
    <property type="molecule type" value="Genomic_DNA"/>
</dbReference>
<feature type="compositionally biased region" description="Polar residues" evidence="2">
    <location>
        <begin position="190"/>
        <end position="213"/>
    </location>
</feature>
<dbReference type="AlphaFoldDB" id="A0A816N0Z2"/>
<dbReference type="PANTHER" id="PTHR21616:SF2">
    <property type="entry name" value="CENTROSOME AND SPINDLE POLE-ASSOCIATED PROTEIN 1"/>
    <property type="match status" value="1"/>
</dbReference>
<evidence type="ECO:0000313" key="6">
    <source>
        <dbReference type="Proteomes" id="UP000663824"/>
    </source>
</evidence>
<proteinExistence type="predicted"/>
<dbReference type="Proteomes" id="UP000663855">
    <property type="component" value="Unassembled WGS sequence"/>
</dbReference>
<feature type="compositionally biased region" description="Polar residues" evidence="2">
    <location>
        <begin position="329"/>
        <end position="352"/>
    </location>
</feature>
<feature type="compositionally biased region" description="Low complexity" evidence="2">
    <location>
        <begin position="882"/>
        <end position="897"/>
    </location>
</feature>
<feature type="compositionally biased region" description="Low complexity" evidence="2">
    <location>
        <begin position="444"/>
        <end position="464"/>
    </location>
</feature>
<feature type="region of interest" description="Disordered" evidence="2">
    <location>
        <begin position="1"/>
        <end position="121"/>
    </location>
</feature>
<feature type="region of interest" description="Disordered" evidence="2">
    <location>
        <begin position="434"/>
        <end position="517"/>
    </location>
</feature>
<feature type="region of interest" description="Disordered" evidence="2">
    <location>
        <begin position="380"/>
        <end position="401"/>
    </location>
</feature>
<feature type="compositionally biased region" description="Polar residues" evidence="2">
    <location>
        <begin position="835"/>
        <end position="844"/>
    </location>
</feature>
<dbReference type="EMBL" id="CAJNOW010009972">
    <property type="protein sequence ID" value="CAF1574175.1"/>
    <property type="molecule type" value="Genomic_DNA"/>
</dbReference>
<evidence type="ECO:0000256" key="2">
    <source>
        <dbReference type="SAM" id="MobiDB-lite"/>
    </source>
</evidence>
<feature type="region of interest" description="Disordered" evidence="2">
    <location>
        <begin position="565"/>
        <end position="850"/>
    </location>
</feature>
<dbReference type="Proteomes" id="UP000663824">
    <property type="component" value="Unassembled WGS sequence"/>
</dbReference>
<feature type="compositionally biased region" description="Low complexity" evidence="2">
    <location>
        <begin position="62"/>
        <end position="102"/>
    </location>
</feature>
<feature type="compositionally biased region" description="Basic and acidic residues" evidence="2">
    <location>
        <begin position="620"/>
        <end position="637"/>
    </location>
</feature>
<feature type="coiled-coil region" evidence="1">
    <location>
        <begin position="226"/>
        <end position="260"/>
    </location>
</feature>
<protein>
    <recommendedName>
        <fullName evidence="7">Centrosome and spindle pole-associated protein 1</fullName>
    </recommendedName>
</protein>
<feature type="compositionally biased region" description="Basic and acidic residues" evidence="2">
    <location>
        <begin position="384"/>
        <end position="401"/>
    </location>
</feature>
<evidence type="ECO:0000313" key="5">
    <source>
        <dbReference type="EMBL" id="CAF2016542.1"/>
    </source>
</evidence>
<feature type="compositionally biased region" description="Basic and acidic residues" evidence="2">
    <location>
        <begin position="45"/>
        <end position="61"/>
    </location>
</feature>
<feature type="compositionally biased region" description="Polar residues" evidence="2">
    <location>
        <begin position="496"/>
        <end position="506"/>
    </location>
</feature>
<dbReference type="Proteomes" id="UP000663834">
    <property type="component" value="Unassembled WGS sequence"/>
</dbReference>
<feature type="region of interest" description="Disordered" evidence="2">
    <location>
        <begin position="323"/>
        <end position="352"/>
    </location>
</feature>
<dbReference type="GO" id="GO:0032467">
    <property type="term" value="P:positive regulation of cytokinesis"/>
    <property type="evidence" value="ECO:0007669"/>
    <property type="project" value="InterPro"/>
</dbReference>
<reference evidence="5" key="1">
    <citation type="submission" date="2021-02" db="EMBL/GenBank/DDBJ databases">
        <authorList>
            <person name="Nowell W R."/>
        </authorList>
    </citation>
    <scope>NUCLEOTIDE SEQUENCE</scope>
</reference>
<evidence type="ECO:0008006" key="7">
    <source>
        <dbReference type="Google" id="ProtNLM"/>
    </source>
</evidence>
<gene>
    <name evidence="3" type="ORF">CJN711_LOCUS14942</name>
    <name evidence="4" type="ORF">KQP761_LOCUS19479</name>
    <name evidence="5" type="ORF">MBJ925_LOCUS8996</name>
</gene>
<keyword evidence="1" id="KW-0175">Coiled coil</keyword>